<gene>
    <name evidence="1" type="ORF">ACFP4F_15325</name>
</gene>
<dbReference type="Proteomes" id="UP001596139">
    <property type="component" value="Unassembled WGS sequence"/>
</dbReference>
<keyword evidence="2" id="KW-1185">Reference proteome</keyword>
<dbReference type="EMBL" id="JBHSPX010000004">
    <property type="protein sequence ID" value="MFC6063923.1"/>
    <property type="molecule type" value="Genomic_DNA"/>
</dbReference>
<protein>
    <submittedName>
        <fullName evidence="1">Uncharacterized protein</fullName>
    </submittedName>
</protein>
<comment type="caution">
    <text evidence="1">The sequence shown here is derived from an EMBL/GenBank/DDBJ whole genome shotgun (WGS) entry which is preliminary data.</text>
</comment>
<proteinExistence type="predicted"/>
<organism evidence="1 2">
    <name type="scientific">Streptomyces ochraceiscleroticus</name>
    <dbReference type="NCBI Taxonomy" id="47761"/>
    <lineage>
        <taxon>Bacteria</taxon>
        <taxon>Bacillati</taxon>
        <taxon>Actinomycetota</taxon>
        <taxon>Actinomycetes</taxon>
        <taxon>Kitasatosporales</taxon>
        <taxon>Streptomycetaceae</taxon>
        <taxon>Streptomyces</taxon>
    </lineage>
</organism>
<name>A0ABW1MKY1_9ACTN</name>
<evidence type="ECO:0000313" key="1">
    <source>
        <dbReference type="EMBL" id="MFC6063923.1"/>
    </source>
</evidence>
<accession>A0ABW1MKY1</accession>
<evidence type="ECO:0000313" key="2">
    <source>
        <dbReference type="Proteomes" id="UP001596139"/>
    </source>
</evidence>
<reference evidence="2" key="1">
    <citation type="journal article" date="2019" name="Int. J. Syst. Evol. Microbiol.">
        <title>The Global Catalogue of Microorganisms (GCM) 10K type strain sequencing project: providing services to taxonomists for standard genome sequencing and annotation.</title>
        <authorList>
            <consortium name="The Broad Institute Genomics Platform"/>
            <consortium name="The Broad Institute Genome Sequencing Center for Infectious Disease"/>
            <person name="Wu L."/>
            <person name="Ma J."/>
        </authorList>
    </citation>
    <scope>NUCLEOTIDE SEQUENCE [LARGE SCALE GENOMIC DNA]</scope>
    <source>
        <strain evidence="2">CGMCC 1.15180</strain>
    </source>
</reference>
<sequence>MELTEIPGNDLHLDLASPVMEPETGFDGILRIGEVLTFDAVKLAGSDLDAQVSQLVADHDFTLVRIPVSVRPTEATKVRFMAVEIDMAGGTCWSLDPDRVDDEIKVSSAISVGAGLKPNVVEISANHQRSSEYIIRRPSVLAFGVGLDEAAWEFNPARADALAGVQLLHLVAKTPRGTALSGTIGIKADIVAQGLLWNTRAVGRDATTTVARFG</sequence>
<dbReference type="RefSeq" id="WP_031052645.1">
    <property type="nucleotide sequence ID" value="NZ_JBHSPX010000004.1"/>
</dbReference>